<reference evidence="2" key="2">
    <citation type="submission" date="2022-01" db="EMBL/GenBank/DDBJ databases">
        <authorList>
            <person name="Yamashiro T."/>
            <person name="Shiraishi A."/>
            <person name="Satake H."/>
            <person name="Nakayama K."/>
        </authorList>
    </citation>
    <scope>NUCLEOTIDE SEQUENCE</scope>
</reference>
<organism evidence="2 3">
    <name type="scientific">Tanacetum coccineum</name>
    <dbReference type="NCBI Taxonomy" id="301880"/>
    <lineage>
        <taxon>Eukaryota</taxon>
        <taxon>Viridiplantae</taxon>
        <taxon>Streptophyta</taxon>
        <taxon>Embryophyta</taxon>
        <taxon>Tracheophyta</taxon>
        <taxon>Spermatophyta</taxon>
        <taxon>Magnoliopsida</taxon>
        <taxon>eudicotyledons</taxon>
        <taxon>Gunneridae</taxon>
        <taxon>Pentapetalae</taxon>
        <taxon>asterids</taxon>
        <taxon>campanulids</taxon>
        <taxon>Asterales</taxon>
        <taxon>Asteraceae</taxon>
        <taxon>Asteroideae</taxon>
        <taxon>Anthemideae</taxon>
        <taxon>Anthemidinae</taxon>
        <taxon>Tanacetum</taxon>
    </lineage>
</organism>
<feature type="region of interest" description="Disordered" evidence="1">
    <location>
        <begin position="1"/>
        <end position="25"/>
    </location>
</feature>
<reference evidence="2" key="1">
    <citation type="journal article" date="2022" name="Int. J. Mol. Sci.">
        <title>Draft Genome of Tanacetum Coccineum: Genomic Comparison of Closely Related Tanacetum-Family Plants.</title>
        <authorList>
            <person name="Yamashiro T."/>
            <person name="Shiraishi A."/>
            <person name="Nakayama K."/>
            <person name="Satake H."/>
        </authorList>
    </citation>
    <scope>NUCLEOTIDE SEQUENCE</scope>
</reference>
<keyword evidence="3" id="KW-1185">Reference proteome</keyword>
<dbReference type="Proteomes" id="UP001151760">
    <property type="component" value="Unassembled WGS sequence"/>
</dbReference>
<proteinExistence type="predicted"/>
<name>A0ABQ5CS79_9ASTR</name>
<evidence type="ECO:0000256" key="1">
    <source>
        <dbReference type="SAM" id="MobiDB-lite"/>
    </source>
</evidence>
<comment type="caution">
    <text evidence="2">The sequence shown here is derived from an EMBL/GenBank/DDBJ whole genome shotgun (WGS) entry which is preliminary data.</text>
</comment>
<protein>
    <submittedName>
        <fullName evidence="2">Uncharacterized protein</fullName>
    </submittedName>
</protein>
<accession>A0ABQ5CS79</accession>
<gene>
    <name evidence="2" type="ORF">Tco_0909016</name>
</gene>
<evidence type="ECO:0000313" key="3">
    <source>
        <dbReference type="Proteomes" id="UP001151760"/>
    </source>
</evidence>
<evidence type="ECO:0000313" key="2">
    <source>
        <dbReference type="EMBL" id="GJT28741.1"/>
    </source>
</evidence>
<dbReference type="EMBL" id="BQNB010014486">
    <property type="protein sequence ID" value="GJT28741.1"/>
    <property type="molecule type" value="Genomic_DNA"/>
</dbReference>
<sequence length="373" mass="42049">MSSKTKKNNFEMADTQAETSHSRTFNKGRRSIANLLSGFQKQFPPTNNQLRTSSNSRTMQRCMMVTILPEQDQRKSLQERNVLIAERSITPDDGMPALKINHQAQQHQTCFKPFMMLLITQTWMKVPMLAVAFMPTDHPLVTANSQVNETPIADTEIDDNTIPYTTVSSCTEAQNVPTEFIKRKEKESSFQGKMTLSGIKNSINNHRKLNVLGSSEVRDQQALETDKHHAKIMITSLRIQLDGLKLRVQLTAENTKLKAQVTGKTSSGPSTSETPKVLAPGMYNLGSKYIPPPKRANWVKPTPLPKKKQVVQIVLWYRIPGMLRHMTGDPCPSYQLFVENFIVQLRYGNDEICTIIGNVIINLVYTSSLESIS</sequence>